<dbReference type="Pfam" id="PF00082">
    <property type="entry name" value="Peptidase_S8"/>
    <property type="match status" value="1"/>
</dbReference>
<dbReference type="GO" id="GO:0004252">
    <property type="term" value="F:serine-type endopeptidase activity"/>
    <property type="evidence" value="ECO:0007669"/>
    <property type="project" value="UniProtKB-UniRule"/>
</dbReference>
<keyword evidence="3 5" id="KW-0378">Hydrolase</keyword>
<dbReference type="InterPro" id="IPR050131">
    <property type="entry name" value="Peptidase_S8_subtilisin-like"/>
</dbReference>
<dbReference type="InterPro" id="IPR036852">
    <property type="entry name" value="Peptidase_S8/S53_dom_sf"/>
</dbReference>
<evidence type="ECO:0000256" key="1">
    <source>
        <dbReference type="ARBA" id="ARBA00011073"/>
    </source>
</evidence>
<dbReference type="FunFam" id="3.40.50.200:FF:000007">
    <property type="entry name" value="Subtilisin-like serine protease"/>
    <property type="match status" value="1"/>
</dbReference>
<keyword evidence="4 5" id="KW-0720">Serine protease</keyword>
<dbReference type="InterPro" id="IPR023827">
    <property type="entry name" value="Peptidase_S8_Asp-AS"/>
</dbReference>
<dbReference type="PROSITE" id="PS00137">
    <property type="entry name" value="SUBTILASE_HIS"/>
    <property type="match status" value="1"/>
</dbReference>
<name>A0AAV9WW49_9PEZI</name>
<feature type="active site" description="Charge relay system" evidence="5">
    <location>
        <position position="267"/>
    </location>
</feature>
<evidence type="ECO:0000259" key="8">
    <source>
        <dbReference type="Pfam" id="PF00082"/>
    </source>
</evidence>
<sequence length="518" mass="56070">MRPIFISGALLFAALKTTYAAPVAANVSCPYKSQDRVAALAHNLKTLPPAMIPITNTSIKAHNHGDEDDPVNEYLVVMAANETRPWNEIFDEMGYNITQMTSAHDHFTTFGGSNNNHASFQTEDGTRIDTWGKTMRAFTMKMKFSEADAIMESENIFSLHENEMGYASVMPRDDTDVAAEHEFAKTQHETWPEEEFSTITKRQNNYNYYAADSTPAQTQEQNTAPWNLQRVSTMGRVNANGRRATDLTFNYVFDQDAGSGVDVYVLDSGINTAHVDFNGRATMGFSAYGSNNQDDLGHGSHCSGTIGGRRFGVAKNVNLVGVKVLAGPRGSGSTSAIMGGLQFAYQRHMQRMKDPNFKGSVISMSLGGRGNPASVRQAMQMASNAGMHISVAAGNDNADACGYWPAGFSTNIPIISVGATDINDNRAPFSNYGRCVDIHAPGVAIVSDHNRGPQSITSMQGTSMACPAVSGMIADELVRNPNLKLDPRGMKNLILSKAVKGVVRGTNNAPNMLNNGLR</sequence>
<dbReference type="InterPro" id="IPR034193">
    <property type="entry name" value="PCSK9_ProteinaseK-like"/>
</dbReference>
<feature type="active site" description="Charge relay system" evidence="5">
    <location>
        <position position="298"/>
    </location>
</feature>
<evidence type="ECO:0000313" key="9">
    <source>
        <dbReference type="EMBL" id="KAK6527460.1"/>
    </source>
</evidence>
<dbReference type="AlphaFoldDB" id="A0AAV9WW49"/>
<feature type="signal peptide" evidence="7">
    <location>
        <begin position="1"/>
        <end position="20"/>
    </location>
</feature>
<feature type="domain" description="Peptidase S8/S53" evidence="8">
    <location>
        <begin position="258"/>
        <end position="509"/>
    </location>
</feature>
<dbReference type="Gene3D" id="3.40.50.200">
    <property type="entry name" value="Peptidase S8/S53 domain"/>
    <property type="match status" value="1"/>
</dbReference>
<dbReference type="PROSITE" id="PS00138">
    <property type="entry name" value="SUBTILASE_SER"/>
    <property type="match status" value="1"/>
</dbReference>
<dbReference type="GO" id="GO:0006508">
    <property type="term" value="P:proteolysis"/>
    <property type="evidence" value="ECO:0007669"/>
    <property type="project" value="UniProtKB-KW"/>
</dbReference>
<comment type="caution">
    <text evidence="9">The sequence shown here is derived from an EMBL/GenBank/DDBJ whole genome shotgun (WGS) entry which is preliminary data.</text>
</comment>
<evidence type="ECO:0000256" key="7">
    <source>
        <dbReference type="SAM" id="SignalP"/>
    </source>
</evidence>
<evidence type="ECO:0000256" key="6">
    <source>
        <dbReference type="RuleBase" id="RU003355"/>
    </source>
</evidence>
<gene>
    <name evidence="9" type="ORF">TWF694_004449</name>
</gene>
<feature type="chain" id="PRO_5043451937" description="Peptidase S8/S53 domain-containing protein" evidence="7">
    <location>
        <begin position="21"/>
        <end position="518"/>
    </location>
</feature>
<evidence type="ECO:0000256" key="3">
    <source>
        <dbReference type="ARBA" id="ARBA00022801"/>
    </source>
</evidence>
<dbReference type="Proteomes" id="UP001365542">
    <property type="component" value="Unassembled WGS sequence"/>
</dbReference>
<dbReference type="EMBL" id="JAVHJO010000015">
    <property type="protein sequence ID" value="KAK6527460.1"/>
    <property type="molecule type" value="Genomic_DNA"/>
</dbReference>
<dbReference type="PROSITE" id="PS51892">
    <property type="entry name" value="SUBTILASE"/>
    <property type="match status" value="1"/>
</dbReference>
<dbReference type="PANTHER" id="PTHR43806">
    <property type="entry name" value="PEPTIDASE S8"/>
    <property type="match status" value="1"/>
</dbReference>
<dbReference type="InterPro" id="IPR023828">
    <property type="entry name" value="Peptidase_S8_Ser-AS"/>
</dbReference>
<evidence type="ECO:0000313" key="10">
    <source>
        <dbReference type="Proteomes" id="UP001365542"/>
    </source>
</evidence>
<dbReference type="InterPro" id="IPR015500">
    <property type="entry name" value="Peptidase_S8_subtilisin-rel"/>
</dbReference>
<keyword evidence="2 5" id="KW-0645">Protease</keyword>
<dbReference type="PRINTS" id="PR00723">
    <property type="entry name" value="SUBTILISIN"/>
</dbReference>
<organism evidence="9 10">
    <name type="scientific">Orbilia ellipsospora</name>
    <dbReference type="NCBI Taxonomy" id="2528407"/>
    <lineage>
        <taxon>Eukaryota</taxon>
        <taxon>Fungi</taxon>
        <taxon>Dikarya</taxon>
        <taxon>Ascomycota</taxon>
        <taxon>Pezizomycotina</taxon>
        <taxon>Orbiliomycetes</taxon>
        <taxon>Orbiliales</taxon>
        <taxon>Orbiliaceae</taxon>
        <taxon>Orbilia</taxon>
    </lineage>
</organism>
<keyword evidence="7" id="KW-0732">Signal</keyword>
<evidence type="ECO:0000256" key="2">
    <source>
        <dbReference type="ARBA" id="ARBA00022670"/>
    </source>
</evidence>
<dbReference type="SUPFAM" id="SSF52743">
    <property type="entry name" value="Subtilisin-like"/>
    <property type="match status" value="1"/>
</dbReference>
<accession>A0AAV9WW49</accession>
<keyword evidence="10" id="KW-1185">Reference proteome</keyword>
<dbReference type="PROSITE" id="PS00136">
    <property type="entry name" value="SUBTILASE_ASP"/>
    <property type="match status" value="1"/>
</dbReference>
<protein>
    <recommendedName>
        <fullName evidence="8">Peptidase S8/S53 domain-containing protein</fullName>
    </recommendedName>
</protein>
<evidence type="ECO:0000256" key="4">
    <source>
        <dbReference type="ARBA" id="ARBA00022825"/>
    </source>
</evidence>
<comment type="similarity">
    <text evidence="1 5 6">Belongs to the peptidase S8 family.</text>
</comment>
<reference evidence="9 10" key="1">
    <citation type="submission" date="2019-10" db="EMBL/GenBank/DDBJ databases">
        <authorList>
            <person name="Palmer J.M."/>
        </authorList>
    </citation>
    <scope>NUCLEOTIDE SEQUENCE [LARGE SCALE GENOMIC DNA]</scope>
    <source>
        <strain evidence="9 10">TWF694</strain>
    </source>
</reference>
<evidence type="ECO:0000256" key="5">
    <source>
        <dbReference type="PROSITE-ProRule" id="PRU01240"/>
    </source>
</evidence>
<dbReference type="PANTHER" id="PTHR43806:SF11">
    <property type="entry name" value="CEREVISIN-RELATED"/>
    <property type="match status" value="1"/>
</dbReference>
<dbReference type="InterPro" id="IPR022398">
    <property type="entry name" value="Peptidase_S8_His-AS"/>
</dbReference>
<proteinExistence type="inferred from homology"/>
<feature type="active site" description="Charge relay system" evidence="5">
    <location>
        <position position="463"/>
    </location>
</feature>
<dbReference type="CDD" id="cd04077">
    <property type="entry name" value="Peptidases_S8_PCSK9_ProteinaseK_like"/>
    <property type="match status" value="1"/>
</dbReference>
<dbReference type="InterPro" id="IPR000209">
    <property type="entry name" value="Peptidase_S8/S53_dom"/>
</dbReference>